<evidence type="ECO:0000256" key="6">
    <source>
        <dbReference type="RuleBase" id="RU003653"/>
    </source>
</evidence>
<comment type="function">
    <text evidence="6">Cotranslationally removes the N-terminal methionine from nascent proteins. The N-terminal methionine is often cleaved when the second residue in the primary sequence is small and uncharged (Met-Ala-, Cys, Gly, Pro, Ser, Thr, or Val).</text>
</comment>
<reference evidence="9 10" key="1">
    <citation type="journal article" date="2008" name="Nature">
        <title>The Phaeodactylum genome reveals the evolutionary history of diatom genomes.</title>
        <authorList>
            <person name="Bowler C."/>
            <person name="Allen A.E."/>
            <person name="Badger J.H."/>
            <person name="Grimwood J."/>
            <person name="Jabbari K."/>
            <person name="Kuo A."/>
            <person name="Maheswari U."/>
            <person name="Martens C."/>
            <person name="Maumus F."/>
            <person name="Otillar R.P."/>
            <person name="Rayko E."/>
            <person name="Salamov A."/>
            <person name="Vandepoele K."/>
            <person name="Beszteri B."/>
            <person name="Gruber A."/>
            <person name="Heijde M."/>
            <person name="Katinka M."/>
            <person name="Mock T."/>
            <person name="Valentin K."/>
            <person name="Verret F."/>
            <person name="Berges J.A."/>
            <person name="Brownlee C."/>
            <person name="Cadoret J.P."/>
            <person name="Chiovitti A."/>
            <person name="Choi C.J."/>
            <person name="Coesel S."/>
            <person name="De Martino A."/>
            <person name="Detter J.C."/>
            <person name="Durkin C."/>
            <person name="Falciatore A."/>
            <person name="Fournet J."/>
            <person name="Haruta M."/>
            <person name="Huysman M.J."/>
            <person name="Jenkins B.D."/>
            <person name="Jiroutova K."/>
            <person name="Jorgensen R.E."/>
            <person name="Joubert Y."/>
            <person name="Kaplan A."/>
            <person name="Kroger N."/>
            <person name="Kroth P.G."/>
            <person name="La Roche J."/>
            <person name="Lindquist E."/>
            <person name="Lommer M."/>
            <person name="Martin-Jezequel V."/>
            <person name="Lopez P.J."/>
            <person name="Lucas S."/>
            <person name="Mangogna M."/>
            <person name="McGinnis K."/>
            <person name="Medlin L.K."/>
            <person name="Montsant A."/>
            <person name="Oudot-Le Secq M.P."/>
            <person name="Napoli C."/>
            <person name="Obornik M."/>
            <person name="Parker M.S."/>
            <person name="Petit J.L."/>
            <person name="Porcel B.M."/>
            <person name="Poulsen N."/>
            <person name="Robison M."/>
            <person name="Rychlewski L."/>
            <person name="Rynearson T.A."/>
            <person name="Schmutz J."/>
            <person name="Shapiro H."/>
            <person name="Siaut M."/>
            <person name="Stanley M."/>
            <person name="Sussman M.R."/>
            <person name="Taylor A.R."/>
            <person name="Vardi A."/>
            <person name="von Dassow P."/>
            <person name="Vyverman W."/>
            <person name="Willis A."/>
            <person name="Wyrwicz L.S."/>
            <person name="Rokhsar D.S."/>
            <person name="Weissenbach J."/>
            <person name="Armbrust E.V."/>
            <person name="Green B.R."/>
            <person name="Van de Peer Y."/>
            <person name="Grigoriev I.V."/>
        </authorList>
    </citation>
    <scope>NUCLEOTIDE SEQUENCE [LARGE SCALE GENOMIC DNA]</scope>
    <source>
        <strain evidence="9 10">CCAP 1055/1</strain>
    </source>
</reference>
<dbReference type="GO" id="GO:0006508">
    <property type="term" value="P:proteolysis"/>
    <property type="evidence" value="ECO:0007669"/>
    <property type="project" value="UniProtKB-KW"/>
</dbReference>
<dbReference type="PANTHER" id="PTHR43330">
    <property type="entry name" value="METHIONINE AMINOPEPTIDASE"/>
    <property type="match status" value="1"/>
</dbReference>
<dbReference type="Proteomes" id="UP000000759">
    <property type="component" value="Unassembled WGS sequence"/>
</dbReference>
<feature type="binding site" evidence="5">
    <location>
        <position position="274"/>
    </location>
    <ligand>
        <name>a divalent metal cation</name>
        <dbReference type="ChEBI" id="CHEBI:60240"/>
        <label>2</label>
        <note>catalytic</note>
    </ligand>
</feature>
<feature type="binding site" evidence="5">
    <location>
        <position position="305"/>
    </location>
    <ligand>
        <name>a divalent metal cation</name>
        <dbReference type="ChEBI" id="CHEBI:60240"/>
        <label>2</label>
        <note>catalytic</note>
    </ligand>
</feature>
<evidence type="ECO:0000256" key="5">
    <source>
        <dbReference type="HAMAP-Rule" id="MF_03174"/>
    </source>
</evidence>
<keyword evidence="2 5" id="KW-0645">Protease</keyword>
<dbReference type="EC" id="3.4.11.18" evidence="6"/>
<proteinExistence type="inferred from homology"/>
<dbReference type="InterPro" id="IPR000994">
    <property type="entry name" value="Pept_M24"/>
</dbReference>
<dbReference type="HAMAP" id="MF_01974">
    <property type="entry name" value="MetAP_1"/>
    <property type="match status" value="1"/>
</dbReference>
<dbReference type="GO" id="GO:0070006">
    <property type="term" value="F:metalloaminopeptidase activity"/>
    <property type="evidence" value="ECO:0007669"/>
    <property type="project" value="UniProtKB-UniRule"/>
</dbReference>
<organism evidence="9 10">
    <name type="scientific">Phaeodactylum tricornutum (strain CCAP 1055/1)</name>
    <dbReference type="NCBI Taxonomy" id="556484"/>
    <lineage>
        <taxon>Eukaryota</taxon>
        <taxon>Sar</taxon>
        <taxon>Stramenopiles</taxon>
        <taxon>Ochrophyta</taxon>
        <taxon>Bacillariophyta</taxon>
        <taxon>Bacillariophyceae</taxon>
        <taxon>Bacillariophycidae</taxon>
        <taxon>Naviculales</taxon>
        <taxon>Phaeodactylaceae</taxon>
        <taxon>Phaeodactylum</taxon>
    </lineage>
</organism>
<feature type="compositionally biased region" description="Basic residues" evidence="7">
    <location>
        <begin position="1"/>
        <end position="12"/>
    </location>
</feature>
<comment type="cofactor">
    <cofactor evidence="5">
        <name>Co(2+)</name>
        <dbReference type="ChEBI" id="CHEBI:48828"/>
    </cofactor>
    <cofactor evidence="5">
        <name>Zn(2+)</name>
        <dbReference type="ChEBI" id="CHEBI:29105"/>
    </cofactor>
    <cofactor evidence="5">
        <name>Mn(2+)</name>
        <dbReference type="ChEBI" id="CHEBI:29035"/>
    </cofactor>
    <cofactor evidence="5">
        <name>Fe(2+)</name>
        <dbReference type="ChEBI" id="CHEBI:29033"/>
    </cofactor>
    <text evidence="5">Binds 2 divalent metal cations per subunit. Has a high-affinity and a low affinity metal-binding site. The true nature of the physiological cofactor is under debate. The enzyme is active with cobalt, zinc, manganese or divalent iron ions. Most likely, methionine aminopeptidases function as mononuclear Fe(2+)-metalloproteases under physiological conditions, and the catalytically relevant metal-binding site has been assigned to the histidine-containing high-affinity site.</text>
</comment>
<dbReference type="CDD" id="cd01086">
    <property type="entry name" value="MetAP1"/>
    <property type="match status" value="1"/>
</dbReference>
<evidence type="ECO:0000259" key="8">
    <source>
        <dbReference type="Pfam" id="PF00557"/>
    </source>
</evidence>
<dbReference type="InterPro" id="IPR036005">
    <property type="entry name" value="Creatinase/aminopeptidase-like"/>
</dbReference>
<feature type="binding site" evidence="5">
    <location>
        <position position="241"/>
    </location>
    <ligand>
        <name>a divalent metal cation</name>
        <dbReference type="ChEBI" id="CHEBI:60240"/>
        <label>2</label>
        <note>catalytic</note>
    </ligand>
</feature>
<feature type="binding site" evidence="5">
    <location>
        <position position="178"/>
    </location>
    <ligand>
        <name>a divalent metal cation</name>
        <dbReference type="ChEBI" id="CHEBI:60240"/>
        <label>1</label>
    </ligand>
</feature>
<keyword evidence="3 5" id="KW-0479">Metal-binding</keyword>
<feature type="binding site" evidence="5">
    <location>
        <position position="150"/>
    </location>
    <ligand>
        <name>substrate</name>
    </ligand>
</feature>
<dbReference type="InterPro" id="IPR001714">
    <property type="entry name" value="Pept_M24_MAP"/>
</dbReference>
<dbReference type="PANTHER" id="PTHR43330:SF7">
    <property type="entry name" value="METHIONINE AMINOPEPTIDASE 1"/>
    <property type="match status" value="1"/>
</dbReference>
<comment type="catalytic activity">
    <reaction evidence="5 6">
        <text>Release of N-terminal amino acids, preferentially methionine, from peptides and arylamides.</text>
        <dbReference type="EC" id="3.4.11.18"/>
    </reaction>
</comment>
<dbReference type="MEROPS" id="M24.017"/>
<keyword evidence="1 5" id="KW-0031">Aminopeptidase</keyword>
<evidence type="ECO:0000256" key="3">
    <source>
        <dbReference type="ARBA" id="ARBA00022723"/>
    </source>
</evidence>
<protein>
    <recommendedName>
        <fullName evidence="6">Methionine aminopeptidase</fullName>
        <ecNumber evidence="6">3.4.11.18</ecNumber>
    </recommendedName>
</protein>
<feature type="domain" description="Peptidase M24" evidence="8">
    <location>
        <begin position="84"/>
        <end position="312"/>
    </location>
</feature>
<dbReference type="InParanoid" id="B7S4C8"/>
<feature type="binding site" evidence="5">
    <location>
        <position position="248"/>
    </location>
    <ligand>
        <name>substrate</name>
    </ligand>
</feature>
<dbReference type="GO" id="GO:0005829">
    <property type="term" value="C:cytosol"/>
    <property type="evidence" value="ECO:0007669"/>
    <property type="project" value="TreeGrafter"/>
</dbReference>
<feature type="binding site" evidence="5">
    <location>
        <position position="178"/>
    </location>
    <ligand>
        <name>a divalent metal cation</name>
        <dbReference type="ChEBI" id="CHEBI:60240"/>
        <label>2</label>
        <note>catalytic</note>
    </ligand>
</feature>
<dbReference type="eggNOG" id="KOG2738">
    <property type="taxonomic scope" value="Eukaryota"/>
</dbReference>
<dbReference type="Pfam" id="PF00557">
    <property type="entry name" value="Peptidase_M24"/>
    <property type="match status" value="1"/>
</dbReference>
<dbReference type="OrthoDB" id="3209743at2759"/>
<comment type="similarity">
    <text evidence="5">Belongs to the peptidase M24A family. Methionine aminopeptidase type 1 subfamily.</text>
</comment>
<dbReference type="HOGENOM" id="CLU_015857_1_1_1"/>
<gene>
    <name evidence="9" type="ORF">PHATRDRAFT_bd561</name>
</gene>
<dbReference type="GO" id="GO:0004239">
    <property type="term" value="F:initiator methionyl aminopeptidase activity"/>
    <property type="evidence" value="ECO:0007669"/>
    <property type="project" value="UniProtKB-UniRule"/>
</dbReference>
<keyword evidence="10" id="KW-1185">Reference proteome</keyword>
<dbReference type="GeneID" id="7204844"/>
<evidence type="ECO:0000256" key="7">
    <source>
        <dbReference type="SAM" id="MobiDB-lite"/>
    </source>
</evidence>
<name>B7S4C8_PHATC</name>
<feature type="region of interest" description="Disordered" evidence="7">
    <location>
        <begin position="1"/>
        <end position="23"/>
    </location>
</feature>
<dbReference type="PaxDb" id="2850-Phatrdraft561"/>
<dbReference type="KEGG" id="pti:PHATRDRAFT_bd561"/>
<sequence length="363" mass="40114">MNSDNKKKKTRAKPQGFAGAVLRDLQTSRFPYAGDVRPGQQTPQKVVLDESIVKPDYWQTGAPSRPSKLALPWMIEVKSPEEIEKMRASGKLAREILDLAGRAVQPGVTTDEIDQIVHQAILKAGAYPSPLNYHGFPKSCCTSVNEVICHGIPDDRKLKNGDVINLDITVYLDGYHGDCSEMFVAGEVDESAQKLLQATYDCWIKACMFVKPGNDYKDIGGIIEDHVTPLGFSTVRQFCGHGIGQIFHTSPNILHYRNNEPNGQMAAGHTFTIEPMICEGSAKALTWPDEWTATTIDGKRSAQFEHTLLITKDGVEALTGKNEKSMLQLWERNSEVHKGIWLGTSKAAEARHNEINARLLAAS</sequence>
<evidence type="ECO:0000256" key="1">
    <source>
        <dbReference type="ARBA" id="ARBA00022438"/>
    </source>
</evidence>
<dbReference type="GO" id="GO:0046872">
    <property type="term" value="F:metal ion binding"/>
    <property type="evidence" value="ECO:0007669"/>
    <property type="project" value="UniProtKB-UniRule"/>
</dbReference>
<dbReference type="Gene3D" id="3.90.230.10">
    <property type="entry name" value="Creatinase/methionine aminopeptidase superfamily"/>
    <property type="match status" value="1"/>
</dbReference>
<dbReference type="SUPFAM" id="SSF55920">
    <property type="entry name" value="Creatinase/aminopeptidase"/>
    <property type="match status" value="1"/>
</dbReference>
<evidence type="ECO:0000313" key="9">
    <source>
        <dbReference type="EMBL" id="EEC42609.1"/>
    </source>
</evidence>
<keyword evidence="4 5" id="KW-0378">Hydrolase</keyword>
<feature type="binding site" evidence="5">
    <location>
        <position position="167"/>
    </location>
    <ligand>
        <name>a divalent metal cation</name>
        <dbReference type="ChEBI" id="CHEBI:60240"/>
        <label>1</label>
    </ligand>
</feature>
<feature type="binding site" evidence="5">
    <location>
        <position position="305"/>
    </location>
    <ligand>
        <name>a divalent metal cation</name>
        <dbReference type="ChEBI" id="CHEBI:60240"/>
        <label>1</label>
    </ligand>
</feature>
<dbReference type="EMBL" id="DS999284">
    <property type="protein sequence ID" value="EEC42609.1"/>
    <property type="molecule type" value="Genomic_DNA"/>
</dbReference>
<dbReference type="NCBIfam" id="TIGR00500">
    <property type="entry name" value="met_pdase_I"/>
    <property type="match status" value="1"/>
</dbReference>
<reference evidence="10" key="2">
    <citation type="submission" date="2008-08" db="EMBL/GenBank/DDBJ databases">
        <authorList>
            <consortium name="Diatom Consortium"/>
            <person name="Grigoriev I."/>
            <person name="Grimwood J."/>
            <person name="Kuo A."/>
            <person name="Otillar R.P."/>
            <person name="Salamov A."/>
            <person name="Detter J.C."/>
            <person name="Lindquist E."/>
            <person name="Shapiro H."/>
            <person name="Lucas S."/>
            <person name="Glavina del Rio T."/>
            <person name="Pitluck S."/>
            <person name="Rokhsar D."/>
            <person name="Bowler C."/>
        </authorList>
    </citation>
    <scope>GENOME REANNOTATION</scope>
    <source>
        <strain evidence="10">CCAP 1055/1</strain>
    </source>
</reference>
<dbReference type="AlphaFoldDB" id="B7S4C8"/>
<dbReference type="InterPro" id="IPR002467">
    <property type="entry name" value="Pept_M24A_MAP1"/>
</dbReference>
<dbReference type="PROSITE" id="PS00680">
    <property type="entry name" value="MAP_1"/>
    <property type="match status" value="1"/>
</dbReference>
<accession>B7S4C8</accession>
<dbReference type="STRING" id="556484.B7S4C8"/>
<dbReference type="PRINTS" id="PR00599">
    <property type="entry name" value="MAPEPTIDASE"/>
</dbReference>
<evidence type="ECO:0000256" key="4">
    <source>
        <dbReference type="ARBA" id="ARBA00022801"/>
    </source>
</evidence>
<evidence type="ECO:0000313" key="10">
    <source>
        <dbReference type="Proteomes" id="UP000000759"/>
    </source>
</evidence>
<dbReference type="RefSeq" id="XP_002176373.1">
    <property type="nucleotide sequence ID" value="XM_002176337.1"/>
</dbReference>
<evidence type="ECO:0000256" key="2">
    <source>
        <dbReference type="ARBA" id="ARBA00022670"/>
    </source>
</evidence>